<keyword evidence="2" id="KW-0223">Dioxygenase</keyword>
<dbReference type="EMBL" id="KQ964253">
    <property type="protein sequence ID" value="KXJ90046.1"/>
    <property type="molecule type" value="Genomic_DNA"/>
</dbReference>
<dbReference type="InterPro" id="IPR037120">
    <property type="entry name" value="Haem_peroxidase_sf_animal"/>
</dbReference>
<dbReference type="Pfam" id="PF03098">
    <property type="entry name" value="An_peroxidase"/>
    <property type="match status" value="1"/>
</dbReference>
<dbReference type="InParanoid" id="A0A136IZ54"/>
<evidence type="ECO:0000256" key="5">
    <source>
        <dbReference type="PIRSR" id="PIRSR619791-2"/>
    </source>
</evidence>
<keyword evidence="6" id="KW-0575">Peroxidase</keyword>
<dbReference type="STRING" id="196109.A0A136IZ54"/>
<dbReference type="GO" id="GO:0004601">
    <property type="term" value="F:peroxidase activity"/>
    <property type="evidence" value="ECO:0007669"/>
    <property type="project" value="UniProtKB-KW"/>
</dbReference>
<dbReference type="GO" id="GO:0006631">
    <property type="term" value="P:fatty acid metabolic process"/>
    <property type="evidence" value="ECO:0007669"/>
    <property type="project" value="UniProtKB-ARBA"/>
</dbReference>
<proteinExistence type="predicted"/>
<dbReference type="Proteomes" id="UP000070501">
    <property type="component" value="Unassembled WGS sequence"/>
</dbReference>
<dbReference type="InterPro" id="IPR019791">
    <property type="entry name" value="Haem_peroxidase_animal"/>
</dbReference>
<dbReference type="PROSITE" id="PS50292">
    <property type="entry name" value="PEROXIDASE_3"/>
    <property type="match status" value="1"/>
</dbReference>
<dbReference type="GO" id="GO:0051213">
    <property type="term" value="F:dioxygenase activity"/>
    <property type="evidence" value="ECO:0007669"/>
    <property type="project" value="UniProtKB-KW"/>
</dbReference>
<dbReference type="Gene3D" id="1.10.640.10">
    <property type="entry name" value="Haem peroxidase domain superfamily, animal type"/>
    <property type="match status" value="1"/>
</dbReference>
<evidence type="ECO:0000256" key="4">
    <source>
        <dbReference type="ARBA" id="ARBA00023004"/>
    </source>
</evidence>
<keyword evidence="1 5" id="KW-0479">Metal-binding</keyword>
<sequence length="761" mass="85845">MEDPQGEAPFFSKLPADIRIQIYELYTLQYTPHAAETFTPSLDDWMVSEPSQHNGSLIRFESSLADSSPLAQTCRKAMRELDPIMAKDLHFTFGTPKALGAPCCVALHTALSLPDRVTYPTDVRRLHLEWRIADGSLPQSRLHFVRELLRIRANLGTAALQHVTTISIAIKRPHELRDLMVSTTILELSIEELIRSIVANCPALEILAFDGIFRQVYLDSCQRKLDQFNVRIVGGRPCAASDVDIRDECWARAQSDPMLGLQELEAERNGRHERHALNRELRVSSALGTISLSQRQAGTAWLDLSALYGSTREVAMKLRPFKDGKLLTQEATTRGTKKGASYLPFNSMSVPQRSRPGVNPESLFAGGDPRTNEDWLVLGVDMLILREHNRMCDILKQKKPGLDDDELFQTARVVVAAKFSLVGNAYQMAYFKDMPWPSHDGWLEVNPVHNYPYDVVLTRGKPTVASAEMAVVYRFHELIVKSFPVKDAHNETRWEQNLFATAFNATGFLEGLENILRGSLASTISNFKSGIDEDVRSAGRYRGMPFDIVVWSLVDEREQWLPAFNDYFRAYNKGSPGEDAPALRVTIRERFEDFSSDPHMVAELRRLYKDPDEVDLVVGCQLDESLFPHITVPISSLIISLFSLISMGMSDRFSVGTAAMRCVLVDKPWDWHPSNALEDLLWRPLGSKMFPGARFYDEFWLDELDFQAYGQNLLWRLVTENTEIDCLQRNTLFQADETSNPVVCALAPSAVDIILTLATLG</sequence>
<evidence type="ECO:0000256" key="3">
    <source>
        <dbReference type="ARBA" id="ARBA00023002"/>
    </source>
</evidence>
<evidence type="ECO:0000313" key="6">
    <source>
        <dbReference type="EMBL" id="KXJ90046.1"/>
    </source>
</evidence>
<keyword evidence="3" id="KW-0560">Oxidoreductase</keyword>
<evidence type="ECO:0000256" key="2">
    <source>
        <dbReference type="ARBA" id="ARBA00022964"/>
    </source>
</evidence>
<keyword evidence="5" id="KW-0349">Heme</keyword>
<dbReference type="SUPFAM" id="SSF48113">
    <property type="entry name" value="Heme-dependent peroxidases"/>
    <property type="match status" value="1"/>
</dbReference>
<dbReference type="GO" id="GO:0020037">
    <property type="term" value="F:heme binding"/>
    <property type="evidence" value="ECO:0007669"/>
    <property type="project" value="InterPro"/>
</dbReference>
<keyword evidence="7" id="KW-1185">Reference proteome</keyword>
<dbReference type="PANTHER" id="PTHR11903">
    <property type="entry name" value="PROSTAGLANDIN G/H SYNTHASE"/>
    <property type="match status" value="1"/>
</dbReference>
<dbReference type="InterPro" id="IPR050783">
    <property type="entry name" value="Oxylipin_biosynth_metab"/>
</dbReference>
<accession>A0A136IZ54</accession>
<feature type="binding site" description="axial binding residue" evidence="5">
    <location>
        <position position="476"/>
    </location>
    <ligand>
        <name>heme b</name>
        <dbReference type="ChEBI" id="CHEBI:60344"/>
    </ligand>
    <ligandPart>
        <name>Fe</name>
        <dbReference type="ChEBI" id="CHEBI:18248"/>
    </ligandPart>
</feature>
<dbReference type="OrthoDB" id="823504at2759"/>
<evidence type="ECO:0000313" key="7">
    <source>
        <dbReference type="Proteomes" id="UP000070501"/>
    </source>
</evidence>
<evidence type="ECO:0000256" key="1">
    <source>
        <dbReference type="ARBA" id="ARBA00022723"/>
    </source>
</evidence>
<reference evidence="7" key="1">
    <citation type="submission" date="2016-02" db="EMBL/GenBank/DDBJ databases">
        <title>Draft genome sequence of Microdochium bolleyi, a fungal endophyte of beachgrass.</title>
        <authorList>
            <consortium name="DOE Joint Genome Institute"/>
            <person name="David A.S."/>
            <person name="May G."/>
            <person name="Haridas S."/>
            <person name="Lim J."/>
            <person name="Wang M."/>
            <person name="Labutti K."/>
            <person name="Lipzen A."/>
            <person name="Barry K."/>
            <person name="Grigoriev I.V."/>
        </authorList>
    </citation>
    <scope>NUCLEOTIDE SEQUENCE [LARGE SCALE GENOMIC DNA]</scope>
    <source>
        <strain evidence="7">J235TASD1</strain>
    </source>
</reference>
<keyword evidence="4 5" id="KW-0408">Iron</keyword>
<dbReference type="AlphaFoldDB" id="A0A136IZ54"/>
<dbReference type="InterPro" id="IPR010255">
    <property type="entry name" value="Haem_peroxidase_sf"/>
</dbReference>
<dbReference type="GO" id="GO:0046872">
    <property type="term" value="F:metal ion binding"/>
    <property type="evidence" value="ECO:0007669"/>
    <property type="project" value="UniProtKB-KW"/>
</dbReference>
<gene>
    <name evidence="6" type="ORF">Micbo1qcDRAFT_176608</name>
</gene>
<protein>
    <submittedName>
        <fullName evidence="6">Heme peroxidase</fullName>
    </submittedName>
</protein>
<dbReference type="GO" id="GO:0006979">
    <property type="term" value="P:response to oxidative stress"/>
    <property type="evidence" value="ECO:0007669"/>
    <property type="project" value="InterPro"/>
</dbReference>
<name>A0A136IZ54_9PEZI</name>
<organism evidence="6 7">
    <name type="scientific">Microdochium bolleyi</name>
    <dbReference type="NCBI Taxonomy" id="196109"/>
    <lineage>
        <taxon>Eukaryota</taxon>
        <taxon>Fungi</taxon>
        <taxon>Dikarya</taxon>
        <taxon>Ascomycota</taxon>
        <taxon>Pezizomycotina</taxon>
        <taxon>Sordariomycetes</taxon>
        <taxon>Xylariomycetidae</taxon>
        <taxon>Xylariales</taxon>
        <taxon>Microdochiaceae</taxon>
        <taxon>Microdochium</taxon>
    </lineage>
</organism>